<keyword evidence="1" id="KW-1133">Transmembrane helix</keyword>
<dbReference type="PROSITE" id="PS50041">
    <property type="entry name" value="C_TYPE_LECTIN_2"/>
    <property type="match status" value="1"/>
</dbReference>
<dbReference type="InterPro" id="IPR050111">
    <property type="entry name" value="C-type_lectin/snaclec_domain"/>
</dbReference>
<evidence type="ECO:0000256" key="1">
    <source>
        <dbReference type="SAM" id="Phobius"/>
    </source>
</evidence>
<keyword evidence="1" id="KW-0812">Transmembrane</keyword>
<evidence type="ECO:0000259" key="2">
    <source>
        <dbReference type="PROSITE" id="PS50041"/>
    </source>
</evidence>
<keyword evidence="1" id="KW-0472">Membrane</keyword>
<proteinExistence type="predicted"/>
<dbReference type="SMART" id="SM00034">
    <property type="entry name" value="CLECT"/>
    <property type="match status" value="1"/>
</dbReference>
<evidence type="ECO:0000313" key="4">
    <source>
        <dbReference type="Proteomes" id="UP000708208"/>
    </source>
</evidence>
<dbReference type="Proteomes" id="UP000708208">
    <property type="component" value="Unassembled WGS sequence"/>
</dbReference>
<keyword evidence="4" id="KW-1185">Reference proteome</keyword>
<dbReference type="Pfam" id="PF00059">
    <property type="entry name" value="Lectin_C"/>
    <property type="match status" value="1"/>
</dbReference>
<dbReference type="EMBL" id="CAJVCH010144232">
    <property type="protein sequence ID" value="CAG7727139.1"/>
    <property type="molecule type" value="Genomic_DNA"/>
</dbReference>
<dbReference type="PANTHER" id="PTHR22803">
    <property type="entry name" value="MANNOSE, PHOSPHOLIPASE, LECTIN RECEPTOR RELATED"/>
    <property type="match status" value="1"/>
</dbReference>
<comment type="caution">
    <text evidence="3">The sequence shown here is derived from an EMBL/GenBank/DDBJ whole genome shotgun (WGS) entry which is preliminary data.</text>
</comment>
<dbReference type="CDD" id="cd00037">
    <property type="entry name" value="CLECT"/>
    <property type="match status" value="1"/>
</dbReference>
<accession>A0A8J2JXF2</accession>
<organism evidence="3 4">
    <name type="scientific">Allacma fusca</name>
    <dbReference type="NCBI Taxonomy" id="39272"/>
    <lineage>
        <taxon>Eukaryota</taxon>
        <taxon>Metazoa</taxon>
        <taxon>Ecdysozoa</taxon>
        <taxon>Arthropoda</taxon>
        <taxon>Hexapoda</taxon>
        <taxon>Collembola</taxon>
        <taxon>Symphypleona</taxon>
        <taxon>Sminthuridae</taxon>
        <taxon>Allacma</taxon>
    </lineage>
</organism>
<dbReference type="InterPro" id="IPR001304">
    <property type="entry name" value="C-type_lectin-like"/>
</dbReference>
<name>A0A8J2JXF2_9HEXA</name>
<feature type="domain" description="C-type lectin" evidence="2">
    <location>
        <begin position="164"/>
        <end position="290"/>
    </location>
</feature>
<gene>
    <name evidence="3" type="ORF">AFUS01_LOCUS15997</name>
</gene>
<dbReference type="OrthoDB" id="7773875at2759"/>
<feature type="transmembrane region" description="Helical" evidence="1">
    <location>
        <begin position="33"/>
        <end position="54"/>
    </location>
</feature>
<reference evidence="3" key="1">
    <citation type="submission" date="2021-06" db="EMBL/GenBank/DDBJ databases">
        <authorList>
            <person name="Hodson N. C."/>
            <person name="Mongue J. A."/>
            <person name="Jaron S. K."/>
        </authorList>
    </citation>
    <scope>NUCLEOTIDE SEQUENCE</scope>
</reference>
<sequence>MFERDVEKRPLTSSVDESTVRGPNYTKSFLGQLCLMGIFTFLMWMVLFSLGGFFPPQANVTVTVCETPRQVNQAFLNPVIEQTEVVVASFMTDNLDNLTLLIETASAELDTEQDSGANALEDMVDFVQAGEIIPVVFNEENVTDALITALLKSNLNHISPEDTYYISASDELLNWFEALQQCMFLEMQLVAVNSVEKHEEIQELLLSKGSPDGDFWTAGTNLWTDSDDYFWASTGESFTFMGWLELEETNNEPEKHNCVQIKRALNLTGDGYSYRWNDNGCHIKSRFICERL</sequence>
<dbReference type="AlphaFoldDB" id="A0A8J2JXF2"/>
<evidence type="ECO:0000313" key="3">
    <source>
        <dbReference type="EMBL" id="CAG7727139.1"/>
    </source>
</evidence>
<protein>
    <recommendedName>
        <fullName evidence="2">C-type lectin domain-containing protein</fullName>
    </recommendedName>
</protein>